<dbReference type="PROSITE" id="PS00041">
    <property type="entry name" value="HTH_ARAC_FAMILY_1"/>
    <property type="match status" value="1"/>
</dbReference>
<evidence type="ECO:0000259" key="11">
    <source>
        <dbReference type="PROSITE" id="PS01124"/>
    </source>
</evidence>
<keyword evidence="4 10" id="KW-0597">Phosphoprotein</keyword>
<dbReference type="Gene3D" id="1.10.10.60">
    <property type="entry name" value="Homeodomain-like"/>
    <property type="match status" value="2"/>
</dbReference>
<dbReference type="KEGG" id="whj:H9Q79_15435"/>
<keyword evidence="7" id="KW-0238">DNA-binding</keyword>
<evidence type="ECO:0000256" key="9">
    <source>
        <dbReference type="ARBA" id="ARBA00024867"/>
    </source>
</evidence>
<dbReference type="Gene3D" id="3.40.50.2300">
    <property type="match status" value="1"/>
</dbReference>
<dbReference type="InterPro" id="IPR001789">
    <property type="entry name" value="Sig_transdc_resp-reg_receiver"/>
</dbReference>
<dbReference type="Proteomes" id="UP000515860">
    <property type="component" value="Chromosome"/>
</dbReference>
<dbReference type="SUPFAM" id="SSF52172">
    <property type="entry name" value="CheY-like"/>
    <property type="match status" value="1"/>
</dbReference>
<evidence type="ECO:0000256" key="6">
    <source>
        <dbReference type="ARBA" id="ARBA00023015"/>
    </source>
</evidence>
<evidence type="ECO:0000259" key="12">
    <source>
        <dbReference type="PROSITE" id="PS50110"/>
    </source>
</evidence>
<evidence type="ECO:0000256" key="4">
    <source>
        <dbReference type="ARBA" id="ARBA00022553"/>
    </source>
</evidence>
<dbReference type="SMART" id="SM00342">
    <property type="entry name" value="HTH_ARAC"/>
    <property type="match status" value="1"/>
</dbReference>
<dbReference type="SMART" id="SM00448">
    <property type="entry name" value="REC"/>
    <property type="match status" value="1"/>
</dbReference>
<evidence type="ECO:0000256" key="2">
    <source>
        <dbReference type="ARBA" id="ARBA00018672"/>
    </source>
</evidence>
<dbReference type="Pfam" id="PF12833">
    <property type="entry name" value="HTH_18"/>
    <property type="match status" value="1"/>
</dbReference>
<dbReference type="GO" id="GO:0005737">
    <property type="term" value="C:cytoplasm"/>
    <property type="evidence" value="ECO:0007669"/>
    <property type="project" value="UniProtKB-SubCell"/>
</dbReference>
<evidence type="ECO:0000256" key="7">
    <source>
        <dbReference type="ARBA" id="ARBA00023125"/>
    </source>
</evidence>
<dbReference type="InterPro" id="IPR020449">
    <property type="entry name" value="Tscrpt_reg_AraC-type_HTH"/>
</dbReference>
<evidence type="ECO:0000256" key="1">
    <source>
        <dbReference type="ARBA" id="ARBA00004496"/>
    </source>
</evidence>
<feature type="modified residue" description="4-aspartylphosphate" evidence="10">
    <location>
        <position position="55"/>
    </location>
</feature>
<dbReference type="GO" id="GO:0000160">
    <property type="term" value="P:phosphorelay signal transduction system"/>
    <property type="evidence" value="ECO:0007669"/>
    <property type="project" value="UniProtKB-KW"/>
</dbReference>
<evidence type="ECO:0000256" key="3">
    <source>
        <dbReference type="ARBA" id="ARBA00022490"/>
    </source>
</evidence>
<organism evidence="13 14">
    <name type="scientific">Wansuia hejianensis</name>
    <dbReference type="NCBI Taxonomy" id="2763667"/>
    <lineage>
        <taxon>Bacteria</taxon>
        <taxon>Bacillati</taxon>
        <taxon>Bacillota</taxon>
        <taxon>Clostridia</taxon>
        <taxon>Lachnospirales</taxon>
        <taxon>Lachnospiraceae</taxon>
        <taxon>Wansuia</taxon>
    </lineage>
</organism>
<dbReference type="InterPro" id="IPR051552">
    <property type="entry name" value="HptR"/>
</dbReference>
<feature type="domain" description="Response regulatory" evidence="12">
    <location>
        <begin position="3"/>
        <end position="120"/>
    </location>
</feature>
<dbReference type="GO" id="GO:0043565">
    <property type="term" value="F:sequence-specific DNA binding"/>
    <property type="evidence" value="ECO:0007669"/>
    <property type="project" value="InterPro"/>
</dbReference>
<evidence type="ECO:0000313" key="14">
    <source>
        <dbReference type="Proteomes" id="UP000515860"/>
    </source>
</evidence>
<dbReference type="InterPro" id="IPR018060">
    <property type="entry name" value="HTH_AraC"/>
</dbReference>
<keyword evidence="6" id="KW-0805">Transcription regulation</keyword>
<dbReference type="Pfam" id="PF00072">
    <property type="entry name" value="Response_reg"/>
    <property type="match status" value="1"/>
</dbReference>
<dbReference type="GO" id="GO:0003700">
    <property type="term" value="F:DNA-binding transcription factor activity"/>
    <property type="evidence" value="ECO:0007669"/>
    <property type="project" value="InterPro"/>
</dbReference>
<evidence type="ECO:0000256" key="10">
    <source>
        <dbReference type="PROSITE-ProRule" id="PRU00169"/>
    </source>
</evidence>
<dbReference type="PANTHER" id="PTHR42713:SF3">
    <property type="entry name" value="TRANSCRIPTIONAL REGULATORY PROTEIN HPTR"/>
    <property type="match status" value="1"/>
</dbReference>
<dbReference type="EMBL" id="CP060635">
    <property type="protein sequence ID" value="QNM08258.1"/>
    <property type="molecule type" value="Genomic_DNA"/>
</dbReference>
<sequence length="538" mass="62370">MLKVIIADDEYLVCQFLKKIIDWKRMKLECAGEASNGIEAFRLIQQLSPDIVIADVRMPGLSGLELIEKCGQAEIDCSFIIISGYPDFEYVKTAFTRGAINYILKPIDELELENTLLKVCRSIEERQDGGQWARQLEEQQESQIHTINYAKQDILCRLITENENALSLDKINRLYGCCFNEEAAFNVAVSNLSILDEGREMNTISVNVYARIEEQFRQHIMPLCCECQAVVGQEQLLFLLNYEPAVEHQVEAEINHVIEKLQRNMELMSARITIGLGSGRGKDYPQLYREAIHALGCRYVDNRCVIVDGEISYIKFNVYEILNLEWENHYLNLIDVGNENELKQLLENIQQEISKKGHVDPNIYLQAFKICTSLFQQEAKRLFHEVFDERKYSRMIDDACVHSRSIPDLYGKLVKITMEIYHECIGKVELKERWPVIKAKQYVEEHYAEKIVLKDLANELFVNADYFSSVFKKDVGIGFNDYLRQYRMAIAQQLIRSGEYSLDQVAEKVGYLDPKHFSKSFKKTLGVSPAEYKKFYRQ</sequence>
<evidence type="ECO:0000313" key="13">
    <source>
        <dbReference type="EMBL" id="QNM08258.1"/>
    </source>
</evidence>
<reference evidence="13 14" key="1">
    <citation type="submission" date="2020-08" db="EMBL/GenBank/DDBJ databases">
        <authorList>
            <person name="Liu C."/>
            <person name="Sun Q."/>
        </authorList>
    </citation>
    <scope>NUCLEOTIDE SEQUENCE [LARGE SCALE GENOMIC DNA]</scope>
    <source>
        <strain evidence="13 14">NSJ-29</strain>
    </source>
</reference>
<keyword evidence="14" id="KW-1185">Reference proteome</keyword>
<gene>
    <name evidence="13" type="ORF">H9Q79_15435</name>
</gene>
<comment type="subcellular location">
    <subcellularLocation>
        <location evidence="1">Cytoplasm</location>
    </subcellularLocation>
</comment>
<keyword evidence="3" id="KW-0963">Cytoplasm</keyword>
<dbReference type="CDD" id="cd17536">
    <property type="entry name" value="REC_YesN-like"/>
    <property type="match status" value="1"/>
</dbReference>
<dbReference type="PRINTS" id="PR00032">
    <property type="entry name" value="HTHARAC"/>
</dbReference>
<dbReference type="InterPro" id="IPR009057">
    <property type="entry name" value="Homeodomain-like_sf"/>
</dbReference>
<comment type="function">
    <text evidence="9">May play the central regulatory role in sporulation. It may be an element of the effector pathway responsible for the activation of sporulation genes in response to nutritional stress. Spo0A may act in concert with spo0H (a sigma factor) to control the expression of some genes that are critical to the sporulation process.</text>
</comment>
<evidence type="ECO:0000256" key="5">
    <source>
        <dbReference type="ARBA" id="ARBA00023012"/>
    </source>
</evidence>
<keyword evidence="8" id="KW-0804">Transcription</keyword>
<dbReference type="InterPro" id="IPR011006">
    <property type="entry name" value="CheY-like_superfamily"/>
</dbReference>
<accession>A0A7G9GBS6</accession>
<protein>
    <recommendedName>
        <fullName evidence="2">Stage 0 sporulation protein A homolog</fullName>
    </recommendedName>
</protein>
<proteinExistence type="predicted"/>
<dbReference type="SUPFAM" id="SSF46689">
    <property type="entry name" value="Homeodomain-like"/>
    <property type="match status" value="2"/>
</dbReference>
<dbReference type="AlphaFoldDB" id="A0A7G9GBS6"/>
<evidence type="ECO:0000256" key="8">
    <source>
        <dbReference type="ARBA" id="ARBA00023163"/>
    </source>
</evidence>
<name>A0A7G9GBS6_9FIRM</name>
<dbReference type="InterPro" id="IPR018062">
    <property type="entry name" value="HTH_AraC-typ_CS"/>
</dbReference>
<dbReference type="PROSITE" id="PS01124">
    <property type="entry name" value="HTH_ARAC_FAMILY_2"/>
    <property type="match status" value="1"/>
</dbReference>
<keyword evidence="5" id="KW-0902">Two-component regulatory system</keyword>
<feature type="domain" description="HTH araC/xylS-type" evidence="11">
    <location>
        <begin position="437"/>
        <end position="535"/>
    </location>
</feature>
<dbReference type="RefSeq" id="WP_118647104.1">
    <property type="nucleotide sequence ID" value="NZ_CP060635.1"/>
</dbReference>
<dbReference type="PANTHER" id="PTHR42713">
    <property type="entry name" value="HISTIDINE KINASE-RELATED"/>
    <property type="match status" value="1"/>
</dbReference>
<dbReference type="PROSITE" id="PS50110">
    <property type="entry name" value="RESPONSE_REGULATORY"/>
    <property type="match status" value="1"/>
</dbReference>